<dbReference type="Pfam" id="PF10394">
    <property type="entry name" value="Hat1_N"/>
    <property type="match status" value="1"/>
</dbReference>
<dbReference type="GO" id="GO:0000781">
    <property type="term" value="C:chromosome, telomeric region"/>
    <property type="evidence" value="ECO:0007669"/>
    <property type="project" value="GOC"/>
</dbReference>
<evidence type="ECO:0000256" key="12">
    <source>
        <dbReference type="PIRSR" id="PIRSR038084-3"/>
    </source>
</evidence>
<dbReference type="InterPro" id="IPR016181">
    <property type="entry name" value="Acyl_CoA_acyltransferase"/>
</dbReference>
<comment type="subcellular location">
    <subcellularLocation>
        <location evidence="1">Nucleus</location>
    </subcellularLocation>
</comment>
<evidence type="ECO:0000256" key="9">
    <source>
        <dbReference type="PIRNR" id="PIRNR038084"/>
    </source>
</evidence>
<feature type="region of interest" description="Interaction with histone H4 N-terminus" evidence="11">
    <location>
        <begin position="212"/>
        <end position="214"/>
    </location>
</feature>
<dbReference type="Gene3D" id="1.10.10.390">
    <property type="match status" value="1"/>
</dbReference>
<feature type="domain" description="Histone acetyl transferase HAT1 N-terminal" evidence="13">
    <location>
        <begin position="17"/>
        <end position="174"/>
    </location>
</feature>
<keyword evidence="16" id="KW-1185">Reference proteome</keyword>
<keyword evidence="6" id="KW-0539">Nucleus</keyword>
<dbReference type="PIRSF" id="PIRSF038084">
    <property type="entry name" value="HAT-B_cat"/>
    <property type="match status" value="1"/>
</dbReference>
<dbReference type="GO" id="GO:0042393">
    <property type="term" value="F:histone binding"/>
    <property type="evidence" value="ECO:0007669"/>
    <property type="project" value="InterPro"/>
</dbReference>
<feature type="region of interest" description="Interaction with histone H4 N-terminus" evidence="11">
    <location>
        <begin position="53"/>
        <end position="55"/>
    </location>
</feature>
<dbReference type="InterPro" id="IPR013523">
    <property type="entry name" value="Hist_AcTrfase_HAT1_C"/>
</dbReference>
<evidence type="ECO:0000256" key="4">
    <source>
        <dbReference type="ARBA" id="ARBA00021268"/>
    </source>
</evidence>
<dbReference type="InterPro" id="IPR048776">
    <property type="entry name" value="HAT1_C"/>
</dbReference>
<feature type="site" description="Interaction with histone H4 N-terminus" evidence="12">
    <location>
        <position position="186"/>
    </location>
</feature>
<dbReference type="EC" id="2.3.1.48" evidence="3 9"/>
<reference evidence="15" key="1">
    <citation type="submission" date="2021-01" db="UniProtKB">
        <authorList>
            <consortium name="EnsemblMetazoa"/>
        </authorList>
    </citation>
    <scope>IDENTIFICATION</scope>
</reference>
<evidence type="ECO:0000256" key="10">
    <source>
        <dbReference type="PIRSR" id="PIRSR038084-1"/>
    </source>
</evidence>
<comment type="similarity">
    <text evidence="2 9">Belongs to the HAT1 family.</text>
</comment>
<proteinExistence type="inferred from homology"/>
<dbReference type="Proteomes" id="UP000594262">
    <property type="component" value="Unplaced"/>
</dbReference>
<evidence type="ECO:0000256" key="5">
    <source>
        <dbReference type="ARBA" id="ARBA00022679"/>
    </source>
</evidence>
<keyword evidence="5 9" id="KW-0808">Transferase</keyword>
<dbReference type="GO" id="GO:0005634">
    <property type="term" value="C:nucleus"/>
    <property type="evidence" value="ECO:0007669"/>
    <property type="project" value="UniProtKB-SubCell"/>
</dbReference>
<dbReference type="PANTHER" id="PTHR12046">
    <property type="entry name" value="HISTONE ACETYLTRANSFERASE TYPE B CATALYTIC SUBUNIT"/>
    <property type="match status" value="1"/>
</dbReference>
<dbReference type="SUPFAM" id="SSF55729">
    <property type="entry name" value="Acyl-CoA N-acyltransferases (Nat)"/>
    <property type="match status" value="1"/>
</dbReference>
<keyword evidence="7 9" id="KW-0012">Acyltransferase</keyword>
<dbReference type="GO" id="GO:0031509">
    <property type="term" value="P:subtelomeric heterochromatin formation"/>
    <property type="evidence" value="ECO:0007669"/>
    <property type="project" value="InterPro"/>
</dbReference>
<evidence type="ECO:0000313" key="16">
    <source>
        <dbReference type="Proteomes" id="UP000594262"/>
    </source>
</evidence>
<comment type="catalytic activity">
    <reaction evidence="8 9">
        <text>L-lysyl-[protein] + acetyl-CoA = N(6)-acetyl-L-lysyl-[protein] + CoA + H(+)</text>
        <dbReference type="Rhea" id="RHEA:45948"/>
        <dbReference type="Rhea" id="RHEA-COMP:9752"/>
        <dbReference type="Rhea" id="RHEA-COMP:10731"/>
        <dbReference type="ChEBI" id="CHEBI:15378"/>
        <dbReference type="ChEBI" id="CHEBI:29969"/>
        <dbReference type="ChEBI" id="CHEBI:57287"/>
        <dbReference type="ChEBI" id="CHEBI:57288"/>
        <dbReference type="ChEBI" id="CHEBI:61930"/>
        <dbReference type="EC" id="2.3.1.48"/>
    </reaction>
</comment>
<feature type="domain" description="Histone acetyltransferase type B catalytic subunit C-terminal" evidence="14">
    <location>
        <begin position="273"/>
        <end position="324"/>
    </location>
</feature>
<evidence type="ECO:0000256" key="7">
    <source>
        <dbReference type="ARBA" id="ARBA00023315"/>
    </source>
</evidence>
<dbReference type="Gene3D" id="3.90.360.10">
    <property type="entry name" value="Histone acetyl transferase 1 (HAT1), N-terminal domain"/>
    <property type="match status" value="1"/>
</dbReference>
<dbReference type="OrthoDB" id="10253098at2759"/>
<evidence type="ECO:0000256" key="11">
    <source>
        <dbReference type="PIRSR" id="PIRSR038084-2"/>
    </source>
</evidence>
<evidence type="ECO:0000256" key="3">
    <source>
        <dbReference type="ARBA" id="ARBA00013184"/>
    </source>
</evidence>
<dbReference type="Pfam" id="PF21183">
    <property type="entry name" value="HAT1_C"/>
    <property type="match status" value="1"/>
</dbReference>
<dbReference type="RefSeq" id="XP_066918782.1">
    <property type="nucleotide sequence ID" value="XM_067062681.1"/>
</dbReference>
<dbReference type="GO" id="GO:0004402">
    <property type="term" value="F:histone acetyltransferase activity"/>
    <property type="evidence" value="ECO:0007669"/>
    <property type="project" value="UniProtKB-UniRule"/>
</dbReference>
<evidence type="ECO:0000313" key="15">
    <source>
        <dbReference type="EnsemblMetazoa" id="CLYHEMP016062.1"/>
    </source>
</evidence>
<feature type="active site" description="Proton donor/acceptor" evidence="10">
    <location>
        <position position="263"/>
    </location>
</feature>
<evidence type="ECO:0000256" key="6">
    <source>
        <dbReference type="ARBA" id="ARBA00023242"/>
    </source>
</evidence>
<evidence type="ECO:0000256" key="2">
    <source>
        <dbReference type="ARBA" id="ARBA00010543"/>
    </source>
</evidence>
<dbReference type="GeneID" id="136806114"/>
<name>A0A7M5X0Z7_9CNID</name>
<dbReference type="InterPro" id="IPR037113">
    <property type="entry name" value="Hat1_N_sf"/>
</dbReference>
<dbReference type="AlphaFoldDB" id="A0A7M5X0Z7"/>
<accession>A0A7M5X0Z7</accession>
<evidence type="ECO:0000256" key="8">
    <source>
        <dbReference type="ARBA" id="ARBA00048017"/>
    </source>
</evidence>
<dbReference type="EnsemblMetazoa" id="CLYHEMT016062.1">
    <property type="protein sequence ID" value="CLYHEMP016062.1"/>
    <property type="gene ID" value="CLYHEMG016062"/>
</dbReference>
<dbReference type="InterPro" id="IPR019467">
    <property type="entry name" value="Hat1_N"/>
</dbReference>
<dbReference type="Gene3D" id="3.40.630.30">
    <property type="match status" value="1"/>
</dbReference>
<sequence>MAIGAGAPIDSTLEKYKIDSNEALNIKLVHNEEDAVNEETTFHSEMSHQVFGDGEAIFGYKDLKVKLYYHAGSLLTYMSMSFDSKIPEKFGISPDPVLPKIAEIIPEGFVSNFDEFTKRLPEENKFTPMGSKVHSYTRENEVGVEYEIYHCDIFTPRLKEYHERLQTFIMWYIDAASFIDADDEKWNFFLLFKKKKGPMEPQYSIMGYMTVYHYFSYPDKIRPRISQMLILPPYQKKGHGVQLLDTITNFYMAKTEAVDISVEDPSEDFVRCRDYVDCKNCIKLDEFSKEHLLQGFTSKMTTAALKKYKINKHQARRIYEILRLYYTDRNNETMFREYRLDVKNRLNIPYQKQARDMKKLEKALSAEEYNAAIVGSSRDERMQRLEDAFKSLCEDEYARVIKRLNTYC</sequence>
<protein>
    <recommendedName>
        <fullName evidence="4 9">Histone acetyltransferase type B catalytic subunit</fullName>
        <ecNumber evidence="3 9">2.3.1.48</ecNumber>
    </recommendedName>
</protein>
<organism evidence="15 16">
    <name type="scientific">Clytia hemisphaerica</name>
    <dbReference type="NCBI Taxonomy" id="252671"/>
    <lineage>
        <taxon>Eukaryota</taxon>
        <taxon>Metazoa</taxon>
        <taxon>Cnidaria</taxon>
        <taxon>Hydrozoa</taxon>
        <taxon>Hydroidolina</taxon>
        <taxon>Leptothecata</taxon>
        <taxon>Obeliida</taxon>
        <taxon>Clytiidae</taxon>
        <taxon>Clytia</taxon>
    </lineage>
</organism>
<evidence type="ECO:0000259" key="14">
    <source>
        <dbReference type="Pfam" id="PF21183"/>
    </source>
</evidence>
<evidence type="ECO:0000256" key="1">
    <source>
        <dbReference type="ARBA" id="ARBA00004123"/>
    </source>
</evidence>
<evidence type="ECO:0000259" key="13">
    <source>
        <dbReference type="Pfam" id="PF10394"/>
    </source>
</evidence>
<dbReference type="InterPro" id="IPR017380">
    <property type="entry name" value="Hist_AcTrfase_B-typ_cat-su"/>
</dbReference>